<name>A0A7S9QDH2_9RHOB</name>
<feature type="transmembrane region" description="Helical" evidence="1">
    <location>
        <begin position="155"/>
        <end position="174"/>
    </location>
</feature>
<dbReference type="PANTHER" id="PTHR23028">
    <property type="entry name" value="ACETYLTRANSFERASE"/>
    <property type="match status" value="1"/>
</dbReference>
<dbReference type="InterPro" id="IPR050879">
    <property type="entry name" value="Acyltransferase_3"/>
</dbReference>
<feature type="transmembrane region" description="Helical" evidence="1">
    <location>
        <begin position="277"/>
        <end position="296"/>
    </location>
</feature>
<feature type="transmembrane region" description="Helical" evidence="1">
    <location>
        <begin position="12"/>
        <end position="29"/>
    </location>
</feature>
<evidence type="ECO:0000313" key="3">
    <source>
        <dbReference type="EMBL" id="QPH54126.1"/>
    </source>
</evidence>
<dbReference type="GO" id="GO:0009103">
    <property type="term" value="P:lipopolysaccharide biosynthetic process"/>
    <property type="evidence" value="ECO:0007669"/>
    <property type="project" value="TreeGrafter"/>
</dbReference>
<reference evidence="3 4" key="1">
    <citation type="submission" date="2020-11" db="EMBL/GenBank/DDBJ databases">
        <title>Description of Pontivivens ytuae sp. nov. isolated from deep sea sediment of Mariana Trench.</title>
        <authorList>
            <person name="Wang Z."/>
            <person name="Sun Q.-L."/>
            <person name="Xu X.-D."/>
            <person name="Tang Y.-Z."/>
            <person name="Zhang J."/>
        </authorList>
    </citation>
    <scope>NUCLEOTIDE SEQUENCE [LARGE SCALE GENOMIC DNA]</scope>
    <source>
        <strain evidence="3 4">MT2928</strain>
    </source>
</reference>
<evidence type="ECO:0000259" key="2">
    <source>
        <dbReference type="Pfam" id="PF01757"/>
    </source>
</evidence>
<protein>
    <submittedName>
        <fullName evidence="3">Acyltransferase</fullName>
    </submittedName>
</protein>
<keyword evidence="3" id="KW-0808">Transferase</keyword>
<feature type="domain" description="Acyltransferase 3" evidence="2">
    <location>
        <begin position="10"/>
        <end position="328"/>
    </location>
</feature>
<feature type="transmembrane region" description="Helical" evidence="1">
    <location>
        <begin position="124"/>
        <end position="148"/>
    </location>
</feature>
<feature type="transmembrane region" description="Helical" evidence="1">
    <location>
        <begin position="246"/>
        <end position="265"/>
    </location>
</feature>
<keyword evidence="3" id="KW-0012">Acyltransferase</keyword>
<dbReference type="EMBL" id="CP064942">
    <property type="protein sequence ID" value="QPH54126.1"/>
    <property type="molecule type" value="Genomic_DNA"/>
</dbReference>
<evidence type="ECO:0000313" key="4">
    <source>
        <dbReference type="Proteomes" id="UP000594800"/>
    </source>
</evidence>
<keyword evidence="1" id="KW-1133">Transmembrane helix</keyword>
<accession>A0A7S9QDH2</accession>
<evidence type="ECO:0000256" key="1">
    <source>
        <dbReference type="SAM" id="Phobius"/>
    </source>
</evidence>
<dbReference type="GO" id="GO:0016020">
    <property type="term" value="C:membrane"/>
    <property type="evidence" value="ECO:0007669"/>
    <property type="project" value="TreeGrafter"/>
</dbReference>
<dbReference type="AlphaFoldDB" id="A0A7S9QDH2"/>
<dbReference type="KEGG" id="poz:I0K15_20535"/>
<feature type="transmembrane region" description="Helical" evidence="1">
    <location>
        <begin position="180"/>
        <end position="198"/>
    </location>
</feature>
<keyword evidence="4" id="KW-1185">Reference proteome</keyword>
<keyword evidence="1" id="KW-0472">Membrane</keyword>
<feature type="transmembrane region" description="Helical" evidence="1">
    <location>
        <begin position="210"/>
        <end position="226"/>
    </location>
</feature>
<sequence>MRSTQGEYFPGLDHVRALAAFLVFTWHFSHVNGIAHEEVAVFPLSIFAEGHVGVAIFMALSGYIFAKLLEGRSVRYLPFLWNRVLRLLPLLLIVFVLQGILLSLKGDRIDLYLLSLLKGFVLPTWPNGGWSIAVEMHFYIILPLLLALSARNTHLILLALCLSIPIRSIFWLETGQVQTVAYWTILGGIDQFVLGIYAFKLRKVVTGNHARAAIVGVLLVVFMHYFDATGGFHNDGNYPNPSALWIFYPTLVGAAVAYLICWYDTSFRLPNRGASAFIARIGACSYSIYLLHFFVVSTMARAVDDHVAPLTGFSTVLIWSAVAFLLFLPIPYLSFRYIETPPLRYRMRYSAPVAKGAKRPVSAAARPA</sequence>
<dbReference type="RefSeq" id="WP_196103335.1">
    <property type="nucleotide sequence ID" value="NZ_CP064942.1"/>
</dbReference>
<feature type="transmembrane region" description="Helical" evidence="1">
    <location>
        <begin position="41"/>
        <end position="66"/>
    </location>
</feature>
<organism evidence="3 4">
    <name type="scientific">Pontivivens ytuae</name>
    <dbReference type="NCBI Taxonomy" id="2789856"/>
    <lineage>
        <taxon>Bacteria</taxon>
        <taxon>Pseudomonadati</taxon>
        <taxon>Pseudomonadota</taxon>
        <taxon>Alphaproteobacteria</taxon>
        <taxon>Rhodobacterales</taxon>
        <taxon>Paracoccaceae</taxon>
        <taxon>Pontivivens</taxon>
    </lineage>
</organism>
<dbReference type="InterPro" id="IPR002656">
    <property type="entry name" value="Acyl_transf_3_dom"/>
</dbReference>
<dbReference type="Proteomes" id="UP000594800">
    <property type="component" value="Chromosome"/>
</dbReference>
<feature type="transmembrane region" description="Helical" evidence="1">
    <location>
        <begin position="87"/>
        <end position="104"/>
    </location>
</feature>
<dbReference type="Pfam" id="PF01757">
    <property type="entry name" value="Acyl_transf_3"/>
    <property type="match status" value="1"/>
</dbReference>
<dbReference type="PANTHER" id="PTHR23028:SF53">
    <property type="entry name" value="ACYL_TRANSF_3 DOMAIN-CONTAINING PROTEIN"/>
    <property type="match status" value="1"/>
</dbReference>
<gene>
    <name evidence="3" type="ORF">I0K15_20535</name>
</gene>
<proteinExistence type="predicted"/>
<keyword evidence="1" id="KW-0812">Transmembrane</keyword>
<dbReference type="GO" id="GO:0016747">
    <property type="term" value="F:acyltransferase activity, transferring groups other than amino-acyl groups"/>
    <property type="evidence" value="ECO:0007669"/>
    <property type="project" value="InterPro"/>
</dbReference>
<feature type="transmembrane region" description="Helical" evidence="1">
    <location>
        <begin position="316"/>
        <end position="338"/>
    </location>
</feature>